<proteinExistence type="predicted"/>
<evidence type="ECO:0000256" key="1">
    <source>
        <dbReference type="ARBA" id="ARBA00022617"/>
    </source>
</evidence>
<organism evidence="7 8">
    <name type="scientific">Altererythrobacter lutimaris</name>
    <dbReference type="NCBI Taxonomy" id="2743979"/>
    <lineage>
        <taxon>Bacteria</taxon>
        <taxon>Pseudomonadati</taxon>
        <taxon>Pseudomonadota</taxon>
        <taxon>Alphaproteobacteria</taxon>
        <taxon>Sphingomonadales</taxon>
        <taxon>Erythrobacteraceae</taxon>
        <taxon>Altererythrobacter</taxon>
    </lineage>
</organism>
<evidence type="ECO:0000256" key="3">
    <source>
        <dbReference type="ARBA" id="ARBA00023004"/>
    </source>
</evidence>
<keyword evidence="1 4" id="KW-0349">Heme</keyword>
<dbReference type="InterPro" id="IPR036909">
    <property type="entry name" value="Cyt_c-like_dom_sf"/>
</dbReference>
<evidence type="ECO:0000256" key="4">
    <source>
        <dbReference type="PROSITE-ProRule" id="PRU00433"/>
    </source>
</evidence>
<dbReference type="InterPro" id="IPR009056">
    <property type="entry name" value="Cyt_c-like_dom"/>
</dbReference>
<keyword evidence="3 4" id="KW-0408">Iron</keyword>
<dbReference type="RefSeq" id="WP_176273574.1">
    <property type="nucleotide sequence ID" value="NZ_JABWTA010000001.1"/>
</dbReference>
<dbReference type="GO" id="GO:0020037">
    <property type="term" value="F:heme binding"/>
    <property type="evidence" value="ECO:0007669"/>
    <property type="project" value="InterPro"/>
</dbReference>
<dbReference type="GO" id="GO:0009055">
    <property type="term" value="F:electron transfer activity"/>
    <property type="evidence" value="ECO:0007669"/>
    <property type="project" value="InterPro"/>
</dbReference>
<evidence type="ECO:0000313" key="7">
    <source>
        <dbReference type="EMBL" id="NVE95343.1"/>
    </source>
</evidence>
<dbReference type="EMBL" id="JABWTA010000001">
    <property type="protein sequence ID" value="NVE95343.1"/>
    <property type="molecule type" value="Genomic_DNA"/>
</dbReference>
<keyword evidence="8" id="KW-1185">Reference proteome</keyword>
<feature type="chain" id="PRO_5032825358" description="Cytochrome c domain-containing protein" evidence="5">
    <location>
        <begin position="21"/>
        <end position="133"/>
    </location>
</feature>
<dbReference type="Proteomes" id="UP000546031">
    <property type="component" value="Unassembled WGS sequence"/>
</dbReference>
<feature type="signal peptide" evidence="5">
    <location>
        <begin position="1"/>
        <end position="20"/>
    </location>
</feature>
<comment type="caution">
    <text evidence="7">The sequence shown here is derived from an EMBL/GenBank/DDBJ whole genome shotgun (WGS) entry which is preliminary data.</text>
</comment>
<evidence type="ECO:0000256" key="2">
    <source>
        <dbReference type="ARBA" id="ARBA00022723"/>
    </source>
</evidence>
<evidence type="ECO:0000259" key="6">
    <source>
        <dbReference type="PROSITE" id="PS51007"/>
    </source>
</evidence>
<reference evidence="7 8" key="1">
    <citation type="submission" date="2020-06" db="EMBL/GenBank/DDBJ databases">
        <title>Altererythrobacter lutimaris sp. nov., a marine bacterium isolated from a tidal flat.</title>
        <authorList>
            <person name="Kim D."/>
            <person name="Yoo Y."/>
            <person name="Kim J.-J."/>
        </authorList>
    </citation>
    <scope>NUCLEOTIDE SEQUENCE [LARGE SCALE GENOMIC DNA]</scope>
    <source>
        <strain evidence="7 8">JGD-16</strain>
    </source>
</reference>
<dbReference type="AlphaFoldDB" id="A0A850HBA1"/>
<protein>
    <recommendedName>
        <fullName evidence="6">Cytochrome c domain-containing protein</fullName>
    </recommendedName>
</protein>
<accession>A0A850HBA1</accession>
<dbReference type="PROSITE" id="PS51007">
    <property type="entry name" value="CYTC"/>
    <property type="match status" value="1"/>
</dbReference>
<dbReference type="Gene3D" id="1.10.760.10">
    <property type="entry name" value="Cytochrome c-like domain"/>
    <property type="match status" value="1"/>
</dbReference>
<gene>
    <name evidence="7" type="ORF">HUO12_10575</name>
</gene>
<evidence type="ECO:0000256" key="5">
    <source>
        <dbReference type="SAM" id="SignalP"/>
    </source>
</evidence>
<name>A0A850HBA1_9SPHN</name>
<feature type="domain" description="Cytochrome c" evidence="6">
    <location>
        <begin position="42"/>
        <end position="124"/>
    </location>
</feature>
<dbReference type="PROSITE" id="PS51257">
    <property type="entry name" value="PROKAR_LIPOPROTEIN"/>
    <property type="match status" value="1"/>
</dbReference>
<keyword evidence="5" id="KW-0732">Signal</keyword>
<dbReference type="GO" id="GO:0046872">
    <property type="term" value="F:metal ion binding"/>
    <property type="evidence" value="ECO:0007669"/>
    <property type="project" value="UniProtKB-KW"/>
</dbReference>
<dbReference type="SUPFAM" id="SSF46626">
    <property type="entry name" value="Cytochrome c"/>
    <property type="match status" value="1"/>
</dbReference>
<sequence>MKTAFAALTLTAVLSLSACATMETKRSVSARADAPEQAVALNRTAKDRHGFVQAACGGCHAVDPPGLSPNPQAPTFESIANRPGLTEDTLADWLTDAHNYPEVMDFDLEARHVEWVAEHMISLRRKDYTPAPS</sequence>
<evidence type="ECO:0000313" key="8">
    <source>
        <dbReference type="Proteomes" id="UP000546031"/>
    </source>
</evidence>
<keyword evidence="2 4" id="KW-0479">Metal-binding</keyword>